<name>A0AAE1UPG2_9SOLA</name>
<comment type="caution">
    <text evidence="2">The sequence shown here is derived from an EMBL/GenBank/DDBJ whole genome shotgun (WGS) entry which is preliminary data.</text>
</comment>
<evidence type="ECO:0000256" key="1">
    <source>
        <dbReference type="SAM" id="MobiDB-lite"/>
    </source>
</evidence>
<accession>A0AAE1UPG2</accession>
<sequence>MVNIMLYPVVIKLWGLSQLSFLNEKQIQHYLKDGEQIAQVENVDECGSTEHIDMMKVVDMLKRNVDQVYELNTRECDMTKPKRHKVDFMSQGDLVDPVVDAFSYGEEFEKQESVLQSDVDLELHREALRDEESFREFECKEHDNNSFSMVENVSLVETASKDTEKPPLLNQLCTSVVYPCRFPKRCKVSAVRDFPDALKILKALNEASEKNLNHRTTCDSQNDVERLETKTKSQENSAPTEKGLSRNLKALLTPPKEDPVNFDEQELASCGANSTALCTQYFRSY</sequence>
<dbReference type="AlphaFoldDB" id="A0AAE1UPG2"/>
<dbReference type="EMBL" id="JAVYJV010000024">
    <property type="protein sequence ID" value="KAK4338287.1"/>
    <property type="molecule type" value="Genomic_DNA"/>
</dbReference>
<dbReference type="Proteomes" id="UP001291623">
    <property type="component" value="Unassembled WGS sequence"/>
</dbReference>
<gene>
    <name evidence="2" type="ORF">RND71_042774</name>
</gene>
<feature type="compositionally biased region" description="Basic and acidic residues" evidence="1">
    <location>
        <begin position="223"/>
        <end position="233"/>
    </location>
</feature>
<evidence type="ECO:0000313" key="2">
    <source>
        <dbReference type="EMBL" id="KAK4338287.1"/>
    </source>
</evidence>
<evidence type="ECO:0000313" key="3">
    <source>
        <dbReference type="Proteomes" id="UP001291623"/>
    </source>
</evidence>
<reference evidence="2" key="1">
    <citation type="submission" date="2023-12" db="EMBL/GenBank/DDBJ databases">
        <title>Genome assembly of Anisodus tanguticus.</title>
        <authorList>
            <person name="Wang Y.-J."/>
        </authorList>
    </citation>
    <scope>NUCLEOTIDE SEQUENCE</scope>
    <source>
        <strain evidence="2">KB-2021</strain>
        <tissue evidence="2">Leaf</tissue>
    </source>
</reference>
<protein>
    <submittedName>
        <fullName evidence="2">Uncharacterized protein</fullName>
    </submittedName>
</protein>
<proteinExistence type="predicted"/>
<organism evidence="2 3">
    <name type="scientific">Anisodus tanguticus</name>
    <dbReference type="NCBI Taxonomy" id="243964"/>
    <lineage>
        <taxon>Eukaryota</taxon>
        <taxon>Viridiplantae</taxon>
        <taxon>Streptophyta</taxon>
        <taxon>Embryophyta</taxon>
        <taxon>Tracheophyta</taxon>
        <taxon>Spermatophyta</taxon>
        <taxon>Magnoliopsida</taxon>
        <taxon>eudicotyledons</taxon>
        <taxon>Gunneridae</taxon>
        <taxon>Pentapetalae</taxon>
        <taxon>asterids</taxon>
        <taxon>lamiids</taxon>
        <taxon>Solanales</taxon>
        <taxon>Solanaceae</taxon>
        <taxon>Solanoideae</taxon>
        <taxon>Hyoscyameae</taxon>
        <taxon>Anisodus</taxon>
    </lineage>
</organism>
<feature type="region of interest" description="Disordered" evidence="1">
    <location>
        <begin position="219"/>
        <end position="246"/>
    </location>
</feature>
<keyword evidence="3" id="KW-1185">Reference proteome</keyword>